<reference evidence="2" key="1">
    <citation type="submission" date="2023-08" db="EMBL/GenBank/DDBJ databases">
        <title>A de novo genome assembly of Solanum verrucosum Schlechtendal, a Mexican diploid species geographically isolated from the other diploid A-genome species in potato relatives.</title>
        <authorList>
            <person name="Hosaka K."/>
        </authorList>
    </citation>
    <scope>NUCLEOTIDE SEQUENCE</scope>
    <source>
        <tissue evidence="2">Young leaves</tissue>
    </source>
</reference>
<protein>
    <submittedName>
        <fullName evidence="2">Uncharacterized protein</fullName>
    </submittedName>
</protein>
<feature type="region of interest" description="Disordered" evidence="1">
    <location>
        <begin position="88"/>
        <end position="118"/>
    </location>
</feature>
<name>A0AAF0UJD1_SOLVR</name>
<evidence type="ECO:0000256" key="1">
    <source>
        <dbReference type="SAM" id="MobiDB-lite"/>
    </source>
</evidence>
<accession>A0AAF0UJD1</accession>
<feature type="compositionally biased region" description="Basic and acidic residues" evidence="1">
    <location>
        <begin position="91"/>
        <end position="112"/>
    </location>
</feature>
<dbReference type="Proteomes" id="UP001234989">
    <property type="component" value="Chromosome 9"/>
</dbReference>
<dbReference type="AlphaFoldDB" id="A0AAF0UJD1"/>
<keyword evidence="3" id="KW-1185">Reference proteome</keyword>
<gene>
    <name evidence="2" type="ORF">MTR67_040011</name>
</gene>
<sequence length="118" mass="12816">MGDPTRSINAVDISRDVNHVNARFGNIMKILNQAVAECGFSLLANHVVVDTKSDTHLSAILTQSGKGLRNESLDDKFGDKKVVANHAPPKKWVDPKLDDIENDPKANDRDGDVIAPTS</sequence>
<dbReference type="EMBL" id="CP133620">
    <property type="protein sequence ID" value="WMV46626.1"/>
    <property type="molecule type" value="Genomic_DNA"/>
</dbReference>
<evidence type="ECO:0000313" key="3">
    <source>
        <dbReference type="Proteomes" id="UP001234989"/>
    </source>
</evidence>
<organism evidence="2 3">
    <name type="scientific">Solanum verrucosum</name>
    <dbReference type="NCBI Taxonomy" id="315347"/>
    <lineage>
        <taxon>Eukaryota</taxon>
        <taxon>Viridiplantae</taxon>
        <taxon>Streptophyta</taxon>
        <taxon>Embryophyta</taxon>
        <taxon>Tracheophyta</taxon>
        <taxon>Spermatophyta</taxon>
        <taxon>Magnoliopsida</taxon>
        <taxon>eudicotyledons</taxon>
        <taxon>Gunneridae</taxon>
        <taxon>Pentapetalae</taxon>
        <taxon>asterids</taxon>
        <taxon>lamiids</taxon>
        <taxon>Solanales</taxon>
        <taxon>Solanaceae</taxon>
        <taxon>Solanoideae</taxon>
        <taxon>Solaneae</taxon>
        <taxon>Solanum</taxon>
    </lineage>
</organism>
<evidence type="ECO:0000313" key="2">
    <source>
        <dbReference type="EMBL" id="WMV46626.1"/>
    </source>
</evidence>
<proteinExistence type="predicted"/>